<protein>
    <recommendedName>
        <fullName evidence="10">DNA mismatch repair protein MutS core domain-containing protein</fullName>
    </recommendedName>
</protein>
<reference evidence="9" key="1">
    <citation type="journal article" date="2015" name="Nature">
        <title>Complex archaea that bridge the gap between prokaryotes and eukaryotes.</title>
        <authorList>
            <person name="Spang A."/>
            <person name="Saw J.H."/>
            <person name="Jorgensen S.L."/>
            <person name="Zaremba-Niedzwiedzka K."/>
            <person name="Martijn J."/>
            <person name="Lind A.E."/>
            <person name="van Eijk R."/>
            <person name="Schleper C."/>
            <person name="Guy L."/>
            <person name="Ettema T.J."/>
        </authorList>
    </citation>
    <scope>NUCLEOTIDE SEQUENCE</scope>
</reference>
<evidence type="ECO:0000256" key="3">
    <source>
        <dbReference type="ARBA" id="ARBA00022840"/>
    </source>
</evidence>
<feature type="domain" description="DNA mismatch repair protein MutS-like N-terminal" evidence="6">
    <location>
        <begin position="11"/>
        <end position="121"/>
    </location>
</feature>
<proteinExistence type="predicted"/>
<accession>A0A0F9U8Q7</accession>
<evidence type="ECO:0000256" key="1">
    <source>
        <dbReference type="ARBA" id="ARBA00022741"/>
    </source>
</evidence>
<keyword evidence="2" id="KW-0227">DNA damage</keyword>
<comment type="caution">
    <text evidence="9">The sequence shown here is derived from an EMBL/GenBank/DDBJ whole genome shotgun (WGS) entry which is preliminary data.</text>
</comment>
<dbReference type="EMBL" id="LAZR01000180">
    <property type="protein sequence ID" value="KKN83732.1"/>
    <property type="molecule type" value="Genomic_DNA"/>
</dbReference>
<dbReference type="Gene3D" id="1.10.1420.10">
    <property type="match status" value="1"/>
</dbReference>
<evidence type="ECO:0000259" key="6">
    <source>
        <dbReference type="Pfam" id="PF01624"/>
    </source>
</evidence>
<dbReference type="InterPro" id="IPR036187">
    <property type="entry name" value="DNA_mismatch_repair_MutS_sf"/>
</dbReference>
<dbReference type="SUPFAM" id="SSF53150">
    <property type="entry name" value="DNA repair protein MutS, domain II"/>
    <property type="match status" value="1"/>
</dbReference>
<dbReference type="InterPro" id="IPR007695">
    <property type="entry name" value="DNA_mismatch_repair_MutS-lik_N"/>
</dbReference>
<gene>
    <name evidence="9" type="ORF">LCGC14_0295570</name>
</gene>
<evidence type="ECO:0000259" key="7">
    <source>
        <dbReference type="Pfam" id="PF05188"/>
    </source>
</evidence>
<feature type="domain" description="DNA mismatch repair protein MutS core" evidence="8">
    <location>
        <begin position="280"/>
        <end position="397"/>
    </location>
</feature>
<dbReference type="Pfam" id="PF05188">
    <property type="entry name" value="MutS_II"/>
    <property type="match status" value="1"/>
</dbReference>
<dbReference type="AlphaFoldDB" id="A0A0F9U8Q7"/>
<dbReference type="GO" id="GO:0140664">
    <property type="term" value="F:ATP-dependent DNA damage sensor activity"/>
    <property type="evidence" value="ECO:0007669"/>
    <property type="project" value="InterPro"/>
</dbReference>
<dbReference type="Gene3D" id="3.30.420.110">
    <property type="entry name" value="MutS, connector domain"/>
    <property type="match status" value="1"/>
</dbReference>
<dbReference type="GO" id="GO:0005524">
    <property type="term" value="F:ATP binding"/>
    <property type="evidence" value="ECO:0007669"/>
    <property type="project" value="UniProtKB-KW"/>
</dbReference>
<dbReference type="PANTHER" id="PTHR11361">
    <property type="entry name" value="DNA MISMATCH REPAIR PROTEIN MUTS FAMILY MEMBER"/>
    <property type="match status" value="1"/>
</dbReference>
<dbReference type="SUPFAM" id="SSF55271">
    <property type="entry name" value="DNA repair protein MutS, domain I"/>
    <property type="match status" value="1"/>
</dbReference>
<dbReference type="Gene3D" id="3.40.1170.10">
    <property type="entry name" value="DNA repair protein MutS, domain I"/>
    <property type="match status" value="1"/>
</dbReference>
<evidence type="ECO:0008006" key="10">
    <source>
        <dbReference type="Google" id="ProtNLM"/>
    </source>
</evidence>
<keyword evidence="3" id="KW-0067">ATP-binding</keyword>
<dbReference type="InterPro" id="IPR016151">
    <property type="entry name" value="DNA_mismatch_repair_MutS_N"/>
</dbReference>
<keyword evidence="1" id="KW-0547">Nucleotide-binding</keyword>
<keyword evidence="4" id="KW-0238">DNA-binding</keyword>
<dbReference type="GO" id="GO:0030983">
    <property type="term" value="F:mismatched DNA binding"/>
    <property type="evidence" value="ECO:0007669"/>
    <property type="project" value="InterPro"/>
</dbReference>
<dbReference type="Pfam" id="PF05192">
    <property type="entry name" value="MutS_III"/>
    <property type="match status" value="1"/>
</dbReference>
<dbReference type="InterPro" id="IPR007696">
    <property type="entry name" value="DNA_mismatch_repair_MutS_core"/>
</dbReference>
<evidence type="ECO:0000313" key="9">
    <source>
        <dbReference type="EMBL" id="KKN83732.1"/>
    </source>
</evidence>
<evidence type="ECO:0000259" key="8">
    <source>
        <dbReference type="Pfam" id="PF05192"/>
    </source>
</evidence>
<organism evidence="9">
    <name type="scientific">marine sediment metagenome</name>
    <dbReference type="NCBI Taxonomy" id="412755"/>
    <lineage>
        <taxon>unclassified sequences</taxon>
        <taxon>metagenomes</taxon>
        <taxon>ecological metagenomes</taxon>
    </lineage>
</organism>
<dbReference type="PANTHER" id="PTHR11361:SF34">
    <property type="entry name" value="DNA MISMATCH REPAIR PROTEIN MSH1, MITOCHONDRIAL"/>
    <property type="match status" value="1"/>
</dbReference>
<dbReference type="InterPro" id="IPR007860">
    <property type="entry name" value="DNA_mmatch_repair_MutS_con_dom"/>
</dbReference>
<feature type="non-terminal residue" evidence="9">
    <location>
        <position position="410"/>
    </location>
</feature>
<dbReference type="FunFam" id="3.40.1170.10:FF:000001">
    <property type="entry name" value="DNA mismatch repair protein MutS"/>
    <property type="match status" value="1"/>
</dbReference>
<dbReference type="Pfam" id="PF01624">
    <property type="entry name" value="MutS_I"/>
    <property type="match status" value="1"/>
</dbReference>
<dbReference type="InterPro" id="IPR036678">
    <property type="entry name" value="MutS_con_dom_sf"/>
</dbReference>
<name>A0A0F9U8Q7_9ZZZZ</name>
<sequence>MTSETPAQLDTPAMRQYRQFKQQYPEYLLFFRMGDFYELFYDDAKVASRELGLALTARSKGPSAVPLAGIPYHALDSYLARLVRAGHRVAICEQVEDPKEAKGVVKRDVVRLVTPGTLTDQTLLDQREGNYLAAIFGPRSADGLAGVAWVELSSGAFQTMLTPADHALDELIRIGAAEVLLPEGSSFDAPEFRDAVRQCTQAAATVRPAWAFDAHGAMEALHGHFQVTTLEGFGFDGWDASLSAAGAVIEYLGETQKTSLAHIRVLKKFDRTDHMVIDGNTLRCLEVHRTLRTNQRSGSLLACIDETCTGTGARLLGRWLTFPLTGYGAIVARQDAVEELAADPGRLADIREALKSTAQVDRIAANIAMARVRPRELVALGQTLQRLPKLAELTGPCSAELTAGLAPALT</sequence>
<dbReference type="SUPFAM" id="SSF48334">
    <property type="entry name" value="DNA repair protein MutS, domain III"/>
    <property type="match status" value="1"/>
</dbReference>
<dbReference type="InterPro" id="IPR045076">
    <property type="entry name" value="MutS"/>
</dbReference>
<evidence type="ECO:0000256" key="2">
    <source>
        <dbReference type="ARBA" id="ARBA00022763"/>
    </source>
</evidence>
<feature type="domain" description="DNA mismatch repair protein MutS connector" evidence="7">
    <location>
        <begin position="130"/>
        <end position="264"/>
    </location>
</feature>
<evidence type="ECO:0000256" key="4">
    <source>
        <dbReference type="ARBA" id="ARBA00023125"/>
    </source>
</evidence>
<evidence type="ECO:0000256" key="5">
    <source>
        <dbReference type="ARBA" id="ARBA00023204"/>
    </source>
</evidence>
<dbReference type="GO" id="GO:0006298">
    <property type="term" value="P:mismatch repair"/>
    <property type="evidence" value="ECO:0007669"/>
    <property type="project" value="InterPro"/>
</dbReference>
<dbReference type="GO" id="GO:0005829">
    <property type="term" value="C:cytosol"/>
    <property type="evidence" value="ECO:0007669"/>
    <property type="project" value="TreeGrafter"/>
</dbReference>
<keyword evidence="5" id="KW-0234">DNA repair</keyword>